<dbReference type="STRING" id="1280514.AXFE_32800"/>
<evidence type="ECO:0000313" key="1">
    <source>
        <dbReference type="EMBL" id="KJF15876.1"/>
    </source>
</evidence>
<reference evidence="1 2" key="1">
    <citation type="submission" date="2015-01" db="EMBL/GenBank/DDBJ databases">
        <title>Draft genome of the acidophilic iron oxidizer Acidithrix ferrooxidans strain Py-F3.</title>
        <authorList>
            <person name="Poehlein A."/>
            <person name="Eisen S."/>
            <person name="Schloemann M."/>
            <person name="Johnson B.D."/>
            <person name="Daniel R."/>
            <person name="Muehling M."/>
        </authorList>
    </citation>
    <scope>NUCLEOTIDE SEQUENCE [LARGE SCALE GENOMIC DNA]</scope>
    <source>
        <strain evidence="1 2">Py-F3</strain>
    </source>
</reference>
<dbReference type="SUPFAM" id="SSF52799">
    <property type="entry name" value="(Phosphotyrosine protein) phosphatases II"/>
    <property type="match status" value="1"/>
</dbReference>
<dbReference type="InterPro" id="IPR029021">
    <property type="entry name" value="Prot-tyrosine_phosphatase-like"/>
</dbReference>
<evidence type="ECO:0000313" key="2">
    <source>
        <dbReference type="Proteomes" id="UP000032360"/>
    </source>
</evidence>
<protein>
    <submittedName>
        <fullName evidence="1">Uncharacterized protein</fullName>
    </submittedName>
</protein>
<keyword evidence="2" id="KW-1185">Reference proteome</keyword>
<gene>
    <name evidence="1" type="ORF">AXFE_32800</name>
</gene>
<sequence length="113" mass="12648">MLEGAFNFRDLGGITTSDGRQIVSGQLFRSDSLQELTDNDVKIVSEDLKVRCVLDLRSTQEAVSEGRGLLGRRPLCYVNLPLIDVDSPHGEPGELTVNQYLDHLESDENLFWL</sequence>
<dbReference type="GO" id="GO:0004721">
    <property type="term" value="F:phosphoprotein phosphatase activity"/>
    <property type="evidence" value="ECO:0007669"/>
    <property type="project" value="InterPro"/>
</dbReference>
<dbReference type="RefSeq" id="WP_052606933.1">
    <property type="nucleotide sequence ID" value="NZ_JXYS01000114.1"/>
</dbReference>
<organism evidence="1 2">
    <name type="scientific">Acidithrix ferrooxidans</name>
    <dbReference type="NCBI Taxonomy" id="1280514"/>
    <lineage>
        <taxon>Bacteria</taxon>
        <taxon>Bacillati</taxon>
        <taxon>Actinomycetota</taxon>
        <taxon>Acidimicrobiia</taxon>
        <taxon>Acidimicrobiales</taxon>
        <taxon>Acidimicrobiaceae</taxon>
        <taxon>Acidithrix</taxon>
    </lineage>
</organism>
<dbReference type="Pfam" id="PF13350">
    <property type="entry name" value="Y_phosphatase3"/>
    <property type="match status" value="1"/>
</dbReference>
<dbReference type="InterPro" id="IPR026893">
    <property type="entry name" value="Tyr/Ser_Pase_IphP-type"/>
</dbReference>
<dbReference type="OrthoDB" id="1188001at2"/>
<dbReference type="Proteomes" id="UP000032360">
    <property type="component" value="Unassembled WGS sequence"/>
</dbReference>
<name>A0A0D8HFR5_9ACTN</name>
<accession>A0A0D8HFR5</accession>
<dbReference type="AlphaFoldDB" id="A0A0D8HFR5"/>
<dbReference type="Gene3D" id="3.90.190.10">
    <property type="entry name" value="Protein tyrosine phosphatase superfamily"/>
    <property type="match status" value="1"/>
</dbReference>
<comment type="caution">
    <text evidence="1">The sequence shown here is derived from an EMBL/GenBank/DDBJ whole genome shotgun (WGS) entry which is preliminary data.</text>
</comment>
<dbReference type="EMBL" id="JXYS01000114">
    <property type="protein sequence ID" value="KJF15876.1"/>
    <property type="molecule type" value="Genomic_DNA"/>
</dbReference>
<proteinExistence type="predicted"/>